<accession>A0A1T4YTH8</accession>
<dbReference type="Pfam" id="PF22479">
    <property type="entry name" value="Pam3_gp18"/>
    <property type="match status" value="1"/>
</dbReference>
<name>A0A1T4YTH8_9BACL</name>
<feature type="domain" description="Cyanophage baseplate Pam3 plug gp18" evidence="1">
    <location>
        <begin position="1"/>
        <end position="99"/>
    </location>
</feature>
<keyword evidence="3" id="KW-1185">Reference proteome</keyword>
<organism evidence="2 3">
    <name type="scientific">Sporosarcina newyorkensis</name>
    <dbReference type="NCBI Taxonomy" id="759851"/>
    <lineage>
        <taxon>Bacteria</taxon>
        <taxon>Bacillati</taxon>
        <taxon>Bacillota</taxon>
        <taxon>Bacilli</taxon>
        <taxon>Bacillales</taxon>
        <taxon>Caryophanaceae</taxon>
        <taxon>Sporosarcina</taxon>
    </lineage>
</organism>
<dbReference type="RefSeq" id="WP_078818519.1">
    <property type="nucleotide sequence ID" value="NZ_FUYJ01000009.1"/>
</dbReference>
<dbReference type="EMBL" id="FUYJ01000009">
    <property type="protein sequence ID" value="SKB05099.1"/>
    <property type="molecule type" value="Genomic_DNA"/>
</dbReference>
<dbReference type="Proteomes" id="UP000190042">
    <property type="component" value="Unassembled WGS sequence"/>
</dbReference>
<evidence type="ECO:0000313" key="2">
    <source>
        <dbReference type="EMBL" id="SKB05099.1"/>
    </source>
</evidence>
<evidence type="ECO:0000259" key="1">
    <source>
        <dbReference type="Pfam" id="PF22479"/>
    </source>
</evidence>
<reference evidence="3" key="1">
    <citation type="submission" date="2017-02" db="EMBL/GenBank/DDBJ databases">
        <authorList>
            <person name="Varghese N."/>
            <person name="Submissions S."/>
        </authorList>
    </citation>
    <scope>NUCLEOTIDE SEQUENCE [LARGE SCALE GENOMIC DNA]</scope>
    <source>
        <strain evidence="3">DSM 23966</strain>
    </source>
</reference>
<dbReference type="AlphaFoldDB" id="A0A1T4YTH8"/>
<dbReference type="InterPro" id="IPR054252">
    <property type="entry name" value="Pam3_gp18"/>
</dbReference>
<evidence type="ECO:0000313" key="3">
    <source>
        <dbReference type="Proteomes" id="UP000190042"/>
    </source>
</evidence>
<protein>
    <recommendedName>
        <fullName evidence="1">Cyanophage baseplate Pam3 plug gp18 domain-containing protein</fullName>
    </recommendedName>
</protein>
<sequence>MNYIEIDKEAIPYSFEMQLDNVTWGFEVRYNAEHDFFTVDLLRLDDLIVAGEKLVYGKPLFENVQTKPLTPIIPFDESGNVKRVGWEELEESVFLYMMDGELDE</sequence>
<gene>
    <name evidence="2" type="ORF">SAMN04244570_3554</name>
</gene>
<proteinExistence type="predicted"/>